<reference evidence="2 3" key="1">
    <citation type="journal article" date="2015" name="Plant Cell">
        <title>Oil accumulation by the oleaginous diatom Fistulifera solaris as revealed by the genome and transcriptome.</title>
        <authorList>
            <person name="Tanaka T."/>
            <person name="Maeda Y."/>
            <person name="Veluchamy A."/>
            <person name="Tanaka M."/>
            <person name="Abida H."/>
            <person name="Marechal E."/>
            <person name="Bowler C."/>
            <person name="Muto M."/>
            <person name="Sunaga Y."/>
            <person name="Tanaka M."/>
            <person name="Yoshino T."/>
            <person name="Taniguchi T."/>
            <person name="Fukuda Y."/>
            <person name="Nemoto M."/>
            <person name="Matsumoto M."/>
            <person name="Wong P.S."/>
            <person name="Aburatani S."/>
            <person name="Fujibuchi W."/>
        </authorList>
    </citation>
    <scope>NUCLEOTIDE SEQUENCE [LARGE SCALE GENOMIC DNA]</scope>
    <source>
        <strain evidence="2 3">JPCC DA0580</strain>
    </source>
</reference>
<organism evidence="2 3">
    <name type="scientific">Fistulifera solaris</name>
    <name type="common">Oleaginous diatom</name>
    <dbReference type="NCBI Taxonomy" id="1519565"/>
    <lineage>
        <taxon>Eukaryota</taxon>
        <taxon>Sar</taxon>
        <taxon>Stramenopiles</taxon>
        <taxon>Ochrophyta</taxon>
        <taxon>Bacillariophyta</taxon>
        <taxon>Bacillariophyceae</taxon>
        <taxon>Bacillariophycidae</taxon>
        <taxon>Naviculales</taxon>
        <taxon>Naviculaceae</taxon>
        <taxon>Fistulifera</taxon>
    </lineage>
</organism>
<accession>A0A1Z5JC71</accession>
<dbReference type="OrthoDB" id="1912039at2759"/>
<evidence type="ECO:0000313" key="3">
    <source>
        <dbReference type="Proteomes" id="UP000198406"/>
    </source>
</evidence>
<dbReference type="InterPro" id="IPR038837">
    <property type="entry name" value="tRNA_ligase_1"/>
</dbReference>
<comment type="caution">
    <text evidence="2">The sequence shown here is derived from an EMBL/GenBank/DDBJ whole genome shotgun (WGS) entry which is preliminary data.</text>
</comment>
<dbReference type="InParanoid" id="A0A1Z5JC71"/>
<dbReference type="AlphaFoldDB" id="A0A1Z5JC71"/>
<dbReference type="EMBL" id="BDSP01000042">
    <property type="protein sequence ID" value="GAX11575.1"/>
    <property type="molecule type" value="Genomic_DNA"/>
</dbReference>
<dbReference type="GO" id="GO:0006388">
    <property type="term" value="P:tRNA splicing, via endonucleolytic cleavage and ligation"/>
    <property type="evidence" value="ECO:0007669"/>
    <property type="project" value="InterPro"/>
</dbReference>
<keyword evidence="3" id="KW-1185">Reference proteome</keyword>
<dbReference type="GO" id="GO:0003972">
    <property type="term" value="F:RNA ligase (ATP) activity"/>
    <property type="evidence" value="ECO:0007669"/>
    <property type="project" value="InterPro"/>
</dbReference>
<gene>
    <name evidence="2" type="ORF">FisN_1Lh066</name>
</gene>
<dbReference type="PANTHER" id="PTHR35460:SF1">
    <property type="entry name" value="TRNA LIGASE 1"/>
    <property type="match status" value="1"/>
</dbReference>
<evidence type="ECO:0000313" key="2">
    <source>
        <dbReference type="EMBL" id="GAX11575.1"/>
    </source>
</evidence>
<feature type="region of interest" description="Disordered" evidence="1">
    <location>
        <begin position="1"/>
        <end position="30"/>
    </location>
</feature>
<proteinExistence type="predicted"/>
<feature type="compositionally biased region" description="Basic residues" evidence="1">
    <location>
        <begin position="1"/>
        <end position="11"/>
    </location>
</feature>
<dbReference type="PANTHER" id="PTHR35460">
    <property type="entry name" value="TRNA LIGASE 1"/>
    <property type="match status" value="1"/>
</dbReference>
<name>A0A1Z5JC71_FISSO</name>
<sequence>MAKRSRPKKNKSKDDHDASAGDPLLPSPSALPEVAVDIPKTFSRMRLEAIFYPKFENEQKENQRTREQMKERVLDKQGYLEASIKHSGSLILWSGGERFYSKNSTNNVFTDCAEILLRQHFVRAYWNDDNNNGDRMFRECSEYVEQNRYTLAFEVVTSFLGDHGDRPNRDFLILTAVAVKSASPYFMPTLELVDLAQRFRLPHNDAWVFSTPTAVDSLFRIYDNSRETGLASTINPALSEAADVHVSSMYPHEIFQGDIMEGIVIRYVASPGDLAATLDRVKELSKKSIEILKSIVPSTLAACPNLVKQKSDKNTHSAVIRADLRQIYKESQVCDERAFDLDVRNLLEESQKERQTVKVKQFASIDITQVVETLQQSSDLETKRIARTISLLASLKDRVQYALFQEQTSDTNRWLCIVHVLFDRTFPKYRERNKDSLDMELFRGFCIELMEYANEDEPIDDATMSHISMQKQEEPLMLKMKLLPYMIRTFCCRNGLATIKSGGPSAFSLYCQNLLSKWGISRQGMEAWQPFLDAWGVYASAVLAESSVIPDDKVASLRDGQPKVALNSRNFLDHVFYFTRLYDTGYYSGLSHQPDESGSFRGLVIVVGPDAVSASAVADFLAQQWCSAKRLDDVSKLDKSFMERSLMRGGGHVLSVGLLDNYAGAGKVRDLMKEFKDVIAMVLFDVVGNSDIMKEPKTKGLLKSWQKIDCGKMFTLSGKSLFREDGSLEADEKFQTMVNECTFRNSCDKPGILVFFPQIPGCGKSCLTSDEDRIRVAIESCGAAEKSRKVLVIAGDKTKDKYWPKVKHTRLRDTSSVVLADKNAPTPSWGMIGEVCELTQAVAVPVLAQDALQTTDIAGARSLHGDEEADTKHVYPYSLAYLAVCMARVLDRSQGSHPGKLDRGTKRACIIVLQFYSMYRNLTAEQFEDVMRSKFEVKGATFSVLPISIPFFRTGAMDEGLSSHLQEVLIDGLKLLFGIELDREKIKSLTEAEKQDAKRIENEALDEMDIRLRAAISLHRDSILALSSDEETTKEKFVTQLKEKVAACDEMKSYDSKPSKFIKLASLDVNHEDIMSILKSFQGKPQLQEVLKNIVGDREIEEVVFHGSDRRIVAKPHVTLAHFSDMAQDELRKNFDHLCGRKVLLSVVALFWSRDNVALEVKVDNTTTCGIELPTSRNDFTHITVWVHDNSSAVKSNQLPKLVENQEASKFDFPQPFLLEGSLSLWES</sequence>
<evidence type="ECO:0000256" key="1">
    <source>
        <dbReference type="SAM" id="MobiDB-lite"/>
    </source>
</evidence>
<protein>
    <submittedName>
        <fullName evidence="2">Uncharacterized protein</fullName>
    </submittedName>
</protein>
<dbReference type="Proteomes" id="UP000198406">
    <property type="component" value="Unassembled WGS sequence"/>
</dbReference>